<evidence type="ECO:0000256" key="2">
    <source>
        <dbReference type="ARBA" id="ARBA00022737"/>
    </source>
</evidence>
<accession>A0A914WC31</accession>
<dbReference type="PANTHER" id="PTHR24211">
    <property type="entry name" value="LIM DOMAIN-CONTAINING PROTEIN"/>
    <property type="match status" value="1"/>
</dbReference>
<keyword evidence="3 5" id="KW-0862">Zinc</keyword>
<keyword evidence="2" id="KW-0677">Repeat</keyword>
<keyword evidence="1 5" id="KW-0479">Metal-binding</keyword>
<sequence length="186" mass="22164">MKLSLMRLQEAWHPNCFRCVTCEQPLVDMLYFYKDGNYYCGRHFGDTMYPRCGGCDELIFAKEYTRAEDKDWHLNHFCCFGCDLELGGHRYMVKSDQPYCLNCYMTKFARLCHRCKNKIGPDVQRISHKELHWHASPECFLCYECNGNLLNKRFIVKNDSVFCSSDCKKDFFDKLEQEQTYSRVQK</sequence>
<evidence type="ECO:0000256" key="1">
    <source>
        <dbReference type="ARBA" id="ARBA00022723"/>
    </source>
</evidence>
<name>A0A914WC31_9BILA</name>
<dbReference type="Pfam" id="PF00412">
    <property type="entry name" value="LIM"/>
    <property type="match status" value="3"/>
</dbReference>
<evidence type="ECO:0000256" key="4">
    <source>
        <dbReference type="ARBA" id="ARBA00023038"/>
    </source>
</evidence>
<dbReference type="WBParaSite" id="PSAMB.scaffold358size54778.g5072.t1">
    <property type="protein sequence ID" value="PSAMB.scaffold358size54778.g5072.t1"/>
    <property type="gene ID" value="PSAMB.scaffold358size54778.g5072"/>
</dbReference>
<keyword evidence="7" id="KW-1185">Reference proteome</keyword>
<dbReference type="SUPFAM" id="SSF57716">
    <property type="entry name" value="Glucocorticoid receptor-like (DNA-binding domain)"/>
    <property type="match status" value="2"/>
</dbReference>
<dbReference type="GO" id="GO:0046872">
    <property type="term" value="F:metal ion binding"/>
    <property type="evidence" value="ECO:0007669"/>
    <property type="project" value="UniProtKB-KW"/>
</dbReference>
<dbReference type="CDD" id="cd09341">
    <property type="entry name" value="LIM2_Testin_like"/>
    <property type="match status" value="1"/>
</dbReference>
<feature type="domain" description="LIM zinc-binding" evidence="6">
    <location>
        <begin position="50"/>
        <end position="110"/>
    </location>
</feature>
<dbReference type="InterPro" id="IPR001781">
    <property type="entry name" value="Znf_LIM"/>
</dbReference>
<dbReference type="Gene3D" id="2.10.110.10">
    <property type="entry name" value="Cysteine Rich Protein"/>
    <property type="match status" value="3"/>
</dbReference>
<proteinExistence type="predicted"/>
<dbReference type="PANTHER" id="PTHR24211:SF22">
    <property type="entry name" value="TESTIN"/>
    <property type="match status" value="1"/>
</dbReference>
<dbReference type="Proteomes" id="UP000887566">
    <property type="component" value="Unplaced"/>
</dbReference>
<dbReference type="PROSITE" id="PS50023">
    <property type="entry name" value="LIM_DOMAIN_2"/>
    <property type="match status" value="1"/>
</dbReference>
<reference evidence="8" key="1">
    <citation type="submission" date="2022-11" db="UniProtKB">
        <authorList>
            <consortium name="WormBaseParasite"/>
        </authorList>
    </citation>
    <scope>IDENTIFICATION</scope>
</reference>
<dbReference type="AlphaFoldDB" id="A0A914WC31"/>
<evidence type="ECO:0000256" key="5">
    <source>
        <dbReference type="PROSITE-ProRule" id="PRU00125"/>
    </source>
</evidence>
<dbReference type="InterPro" id="IPR047120">
    <property type="entry name" value="Pk/Esn/Tes"/>
</dbReference>
<keyword evidence="4 5" id="KW-0440">LIM domain</keyword>
<evidence type="ECO:0000313" key="7">
    <source>
        <dbReference type="Proteomes" id="UP000887566"/>
    </source>
</evidence>
<protein>
    <submittedName>
        <fullName evidence="8">LIM zinc-binding domain-containing protein</fullName>
    </submittedName>
</protein>
<dbReference type="FunFam" id="2.10.110.10:FF:000005">
    <property type="entry name" value="Testin isoform 1"/>
    <property type="match status" value="1"/>
</dbReference>
<evidence type="ECO:0000259" key="6">
    <source>
        <dbReference type="PROSITE" id="PS50023"/>
    </source>
</evidence>
<dbReference type="PROSITE" id="PS00478">
    <property type="entry name" value="LIM_DOMAIN_1"/>
    <property type="match status" value="1"/>
</dbReference>
<evidence type="ECO:0000313" key="8">
    <source>
        <dbReference type="WBParaSite" id="PSAMB.scaffold358size54778.g5072.t1"/>
    </source>
</evidence>
<evidence type="ECO:0000256" key="3">
    <source>
        <dbReference type="ARBA" id="ARBA00022833"/>
    </source>
</evidence>
<dbReference type="SMART" id="SM00132">
    <property type="entry name" value="LIM"/>
    <property type="match status" value="3"/>
</dbReference>
<organism evidence="7 8">
    <name type="scientific">Plectus sambesii</name>
    <dbReference type="NCBI Taxonomy" id="2011161"/>
    <lineage>
        <taxon>Eukaryota</taxon>
        <taxon>Metazoa</taxon>
        <taxon>Ecdysozoa</taxon>
        <taxon>Nematoda</taxon>
        <taxon>Chromadorea</taxon>
        <taxon>Plectida</taxon>
        <taxon>Plectina</taxon>
        <taxon>Plectoidea</taxon>
        <taxon>Plectidae</taxon>
        <taxon>Plectus</taxon>
    </lineage>
</organism>